<feature type="coiled-coil region" evidence="1">
    <location>
        <begin position="236"/>
        <end position="297"/>
    </location>
</feature>
<accession>A0AAV7P094</accession>
<dbReference type="AlphaFoldDB" id="A0AAV7P094"/>
<dbReference type="Pfam" id="PF15112">
    <property type="entry name" value="DUF4559"/>
    <property type="match status" value="1"/>
</dbReference>
<comment type="caution">
    <text evidence="3">The sequence shown here is derived from an EMBL/GenBank/DDBJ whole genome shotgun (WGS) entry which is preliminary data.</text>
</comment>
<dbReference type="PANTHER" id="PTHR35083">
    <property type="entry name" value="RGD1565685 PROTEIN"/>
    <property type="match status" value="1"/>
</dbReference>
<feature type="compositionally biased region" description="Acidic residues" evidence="2">
    <location>
        <begin position="310"/>
        <end position="320"/>
    </location>
</feature>
<reference evidence="3" key="1">
    <citation type="journal article" date="2022" name="bioRxiv">
        <title>Sequencing and chromosome-scale assembly of the giantPleurodeles waltlgenome.</title>
        <authorList>
            <person name="Brown T."/>
            <person name="Elewa A."/>
            <person name="Iarovenko S."/>
            <person name="Subramanian E."/>
            <person name="Araus A.J."/>
            <person name="Petzold A."/>
            <person name="Susuki M."/>
            <person name="Suzuki K.-i.T."/>
            <person name="Hayashi T."/>
            <person name="Toyoda A."/>
            <person name="Oliveira C."/>
            <person name="Osipova E."/>
            <person name="Leigh N.D."/>
            <person name="Simon A."/>
            <person name="Yun M.H."/>
        </authorList>
    </citation>
    <scope>NUCLEOTIDE SEQUENCE</scope>
    <source>
        <strain evidence="3">20211129_DDA</strain>
        <tissue evidence="3">Liver</tissue>
    </source>
</reference>
<proteinExistence type="predicted"/>
<gene>
    <name evidence="3" type="ORF">NDU88_007224</name>
</gene>
<name>A0AAV7P094_PLEWA</name>
<dbReference type="PANTHER" id="PTHR35083:SF1">
    <property type="entry name" value="RGD1565685 PROTEIN"/>
    <property type="match status" value="1"/>
</dbReference>
<evidence type="ECO:0000256" key="1">
    <source>
        <dbReference type="SAM" id="Coils"/>
    </source>
</evidence>
<keyword evidence="4" id="KW-1185">Reference proteome</keyword>
<organism evidence="3 4">
    <name type="scientific">Pleurodeles waltl</name>
    <name type="common">Iberian ribbed newt</name>
    <dbReference type="NCBI Taxonomy" id="8319"/>
    <lineage>
        <taxon>Eukaryota</taxon>
        <taxon>Metazoa</taxon>
        <taxon>Chordata</taxon>
        <taxon>Craniata</taxon>
        <taxon>Vertebrata</taxon>
        <taxon>Euteleostomi</taxon>
        <taxon>Amphibia</taxon>
        <taxon>Batrachia</taxon>
        <taxon>Caudata</taxon>
        <taxon>Salamandroidea</taxon>
        <taxon>Salamandridae</taxon>
        <taxon>Pleurodelinae</taxon>
        <taxon>Pleurodeles</taxon>
    </lineage>
</organism>
<evidence type="ECO:0000313" key="3">
    <source>
        <dbReference type="EMBL" id="KAJ1119038.1"/>
    </source>
</evidence>
<dbReference type="Proteomes" id="UP001066276">
    <property type="component" value="Chromosome 8"/>
</dbReference>
<feature type="region of interest" description="Disordered" evidence="2">
    <location>
        <begin position="299"/>
        <end position="321"/>
    </location>
</feature>
<evidence type="ECO:0000256" key="2">
    <source>
        <dbReference type="SAM" id="MobiDB-lite"/>
    </source>
</evidence>
<dbReference type="InterPro" id="IPR027897">
    <property type="entry name" value="DUF4559"/>
</dbReference>
<keyword evidence="1" id="KW-0175">Coiled coil</keyword>
<protein>
    <submittedName>
        <fullName evidence="3">Uncharacterized protein</fullName>
    </submittedName>
</protein>
<evidence type="ECO:0000313" key="4">
    <source>
        <dbReference type="Proteomes" id="UP001066276"/>
    </source>
</evidence>
<sequence length="329" mass="37920">MVLSELALRLNNADYKNWVKAGHCLLLLKRSLEGFVGSQMKSFHRRLLSESPVLGRGRQRCTGHCRAQGRQFQPRCSVCAEWKKQILNHHMNRNGEVHWGNCKPSNFSTNYWELAKAYMPRGQTDKQGPDKCDAAALLNLIHFCTQFKYVDQRKVQEVIKGRNELMHSSEMKVSSEWLEDFGKQIQNVIREFHDVPDIKAIGTRIDKVLASDWDVQIPGDDDVDGLHVICGISMEEVEMELLREKLQEMYDLAEEQDILSDKDLISLEKLKNFIKDSKDLKESLAEDLQKLESLEEEMHSPICSLKEGQQEDVDPEEEECVPCKRKCDA</sequence>
<dbReference type="EMBL" id="JANPWB010000012">
    <property type="protein sequence ID" value="KAJ1119038.1"/>
    <property type="molecule type" value="Genomic_DNA"/>
</dbReference>